<evidence type="ECO:0008006" key="4">
    <source>
        <dbReference type="Google" id="ProtNLM"/>
    </source>
</evidence>
<dbReference type="AlphaFoldDB" id="A0A1M6HDK1"/>
<proteinExistence type="predicted"/>
<keyword evidence="1" id="KW-0472">Membrane</keyword>
<reference evidence="2 3" key="1">
    <citation type="submission" date="2016-11" db="EMBL/GenBank/DDBJ databases">
        <authorList>
            <person name="Jaros S."/>
            <person name="Januszkiewicz K."/>
            <person name="Wedrychowicz H."/>
        </authorList>
    </citation>
    <scope>NUCLEOTIDE SEQUENCE [LARGE SCALE GENOMIC DNA]</scope>
    <source>
        <strain evidence="2 3">CGMCC 4.5723</strain>
    </source>
</reference>
<keyword evidence="1" id="KW-0812">Transmembrane</keyword>
<keyword evidence="3" id="KW-1185">Reference proteome</keyword>
<organism evidence="2 3">
    <name type="scientific">Nocardiopsis flavescens</name>
    <dbReference type="NCBI Taxonomy" id="758803"/>
    <lineage>
        <taxon>Bacteria</taxon>
        <taxon>Bacillati</taxon>
        <taxon>Actinomycetota</taxon>
        <taxon>Actinomycetes</taxon>
        <taxon>Streptosporangiales</taxon>
        <taxon>Nocardiopsidaceae</taxon>
        <taxon>Nocardiopsis</taxon>
    </lineage>
</organism>
<accession>A0A1M6HDK1</accession>
<feature type="transmembrane region" description="Helical" evidence="1">
    <location>
        <begin position="7"/>
        <end position="28"/>
    </location>
</feature>
<gene>
    <name evidence="2" type="ORF">SAMN05421803_104142</name>
</gene>
<dbReference type="STRING" id="758803.SAMN05421803_104142"/>
<keyword evidence="1" id="KW-1133">Transmembrane helix</keyword>
<evidence type="ECO:0000313" key="3">
    <source>
        <dbReference type="Proteomes" id="UP000184452"/>
    </source>
</evidence>
<dbReference type="RefSeq" id="WP_084737092.1">
    <property type="nucleotide sequence ID" value="NZ_FQZK01000004.1"/>
</dbReference>
<name>A0A1M6HDK1_9ACTN</name>
<dbReference type="Proteomes" id="UP000184452">
    <property type="component" value="Unassembled WGS sequence"/>
</dbReference>
<protein>
    <recommendedName>
        <fullName evidence="4">DUF3592 domain-containing protein</fullName>
    </recommendedName>
</protein>
<evidence type="ECO:0000256" key="1">
    <source>
        <dbReference type="SAM" id="Phobius"/>
    </source>
</evidence>
<dbReference type="EMBL" id="FQZK01000004">
    <property type="protein sequence ID" value="SHJ20261.1"/>
    <property type="molecule type" value="Genomic_DNA"/>
</dbReference>
<evidence type="ECO:0000313" key="2">
    <source>
        <dbReference type="EMBL" id="SHJ20261.1"/>
    </source>
</evidence>
<dbReference type="OrthoDB" id="5065240at2"/>
<sequence>MNAVRLILRLVFFAQLLAGAGLLGWYLWAGLTAPDDAFPGPWEMYMGAGIAGAVLLLTAFPMGMTASSLKGLGGARAMAAAPLAVGTVTDWRRTGLTVNDAPQIAITLDVETPEGYRFRGVAKELLDPAEVGLLEPGAVLPVRYRPDRPGVVAIDRSGDQAAAQAAFDAVMLRAGLTTPRALEIAAHGIAAQGVITEVRPTGNLVGGNPEMDVEVAVTRPEGGVFHTRTVKRLPARLSTSLQVGRVVTVHYLPGQEDEITLQTPANPGVH</sequence>
<feature type="transmembrane region" description="Helical" evidence="1">
    <location>
        <begin position="48"/>
        <end position="69"/>
    </location>
</feature>